<comment type="caution">
    <text evidence="2">The sequence shown here is derived from an EMBL/GenBank/DDBJ whole genome shotgun (WGS) entry which is preliminary data.</text>
</comment>
<feature type="compositionally biased region" description="Polar residues" evidence="1">
    <location>
        <begin position="342"/>
        <end position="358"/>
    </location>
</feature>
<evidence type="ECO:0000313" key="3">
    <source>
        <dbReference type="Proteomes" id="UP001286313"/>
    </source>
</evidence>
<protein>
    <submittedName>
        <fullName evidence="2">Uncharacterized protein</fullName>
    </submittedName>
</protein>
<organism evidence="2 3">
    <name type="scientific">Petrolisthes cinctipes</name>
    <name type="common">Flat porcelain crab</name>
    <dbReference type="NCBI Taxonomy" id="88211"/>
    <lineage>
        <taxon>Eukaryota</taxon>
        <taxon>Metazoa</taxon>
        <taxon>Ecdysozoa</taxon>
        <taxon>Arthropoda</taxon>
        <taxon>Crustacea</taxon>
        <taxon>Multicrustacea</taxon>
        <taxon>Malacostraca</taxon>
        <taxon>Eumalacostraca</taxon>
        <taxon>Eucarida</taxon>
        <taxon>Decapoda</taxon>
        <taxon>Pleocyemata</taxon>
        <taxon>Anomura</taxon>
        <taxon>Galatheoidea</taxon>
        <taxon>Porcellanidae</taxon>
        <taxon>Petrolisthes</taxon>
    </lineage>
</organism>
<dbReference type="Proteomes" id="UP001286313">
    <property type="component" value="Unassembled WGS sequence"/>
</dbReference>
<dbReference type="EMBL" id="JAWQEG010003858">
    <property type="protein sequence ID" value="KAK3864144.1"/>
    <property type="molecule type" value="Genomic_DNA"/>
</dbReference>
<reference evidence="2" key="1">
    <citation type="submission" date="2023-10" db="EMBL/GenBank/DDBJ databases">
        <title>Genome assemblies of two species of porcelain crab, Petrolisthes cinctipes and Petrolisthes manimaculis (Anomura: Porcellanidae).</title>
        <authorList>
            <person name="Angst P."/>
        </authorList>
    </citation>
    <scope>NUCLEOTIDE SEQUENCE</scope>
    <source>
        <strain evidence="2">PB745_01</strain>
        <tissue evidence="2">Gill</tissue>
    </source>
</reference>
<evidence type="ECO:0000256" key="1">
    <source>
        <dbReference type="SAM" id="MobiDB-lite"/>
    </source>
</evidence>
<proteinExistence type="predicted"/>
<feature type="region of interest" description="Disordered" evidence="1">
    <location>
        <begin position="342"/>
        <end position="363"/>
    </location>
</feature>
<gene>
    <name evidence="2" type="ORF">Pcinc_030145</name>
</gene>
<evidence type="ECO:0000313" key="2">
    <source>
        <dbReference type="EMBL" id="KAK3864144.1"/>
    </source>
</evidence>
<sequence length="501" mass="54137">MSPLLALPPSTSLNLVPPPSISPQPRSTILFPPSRATILQFSIALHFHPLSLDPPLPLHLAPPPPSISFLRIPTSLSTINPFQLPPHSPPRSTTILTSINPLAPPFYSIPLHNPFSPSPIPFSLHHCHPLPILHPPLIPLSILLTHNFPTSLHLCQPGPIPYCHTTGPHPILPHHHRAPSHIATPPQGPIPYCHTTTGPHPILPHHHRAPSHIATPPQGPIPYCHTTTGPHPILPHHHRTPSHIATPPQGPIPYCNTTTGPQLIATPPQGPNSLPHHQDQLPPHKCPSLTPLGPITTSMPITHTTGPPSPSHHSHHRALITLTSIPIIAQGPITLTSMSITHTTGPPSPSHQFPSLTPQAPPPHPHINSHHSTGLHQHNINVHHSHHWAPSPHQCPSLPLGTSTILRSNNPVGPHHHTTRLQWLVTIHTAGPTTTVLEPTATPMPIAASLGPITIPCFITIHTTTGTNIHTNAQPHHCAPSLSTSVLTFHPEVYYWTTCMF</sequence>
<dbReference type="AlphaFoldDB" id="A0AAE1K4W7"/>
<name>A0AAE1K4W7_PETCI</name>
<keyword evidence="3" id="KW-1185">Reference proteome</keyword>
<accession>A0AAE1K4W7</accession>